<evidence type="ECO:0000313" key="1">
    <source>
        <dbReference type="EMBL" id="OGC81102.1"/>
    </source>
</evidence>
<evidence type="ECO:0000313" key="2">
    <source>
        <dbReference type="Proteomes" id="UP000177521"/>
    </source>
</evidence>
<reference evidence="1 2" key="1">
    <citation type="journal article" date="2016" name="Nat. Commun.">
        <title>Thousands of microbial genomes shed light on interconnected biogeochemical processes in an aquifer system.</title>
        <authorList>
            <person name="Anantharaman K."/>
            <person name="Brown C.T."/>
            <person name="Hug L.A."/>
            <person name="Sharon I."/>
            <person name="Castelle C.J."/>
            <person name="Probst A.J."/>
            <person name="Thomas B.C."/>
            <person name="Singh A."/>
            <person name="Wilkins M.J."/>
            <person name="Karaoz U."/>
            <person name="Brodie E.L."/>
            <person name="Williams K.H."/>
            <person name="Hubbard S.S."/>
            <person name="Banfield J.F."/>
        </authorList>
    </citation>
    <scope>NUCLEOTIDE SEQUENCE [LARGE SCALE GENOMIC DNA]</scope>
</reference>
<accession>A0A1F4XHB4</accession>
<comment type="caution">
    <text evidence="1">The sequence shown here is derived from an EMBL/GenBank/DDBJ whole genome shotgun (WGS) entry which is preliminary data.</text>
</comment>
<name>A0A1F4XHB4_9BACT</name>
<protein>
    <submittedName>
        <fullName evidence="1">Uncharacterized protein</fullName>
    </submittedName>
</protein>
<dbReference type="AlphaFoldDB" id="A0A1F4XHB4"/>
<proteinExistence type="predicted"/>
<dbReference type="Proteomes" id="UP000177521">
    <property type="component" value="Unassembled WGS sequence"/>
</dbReference>
<dbReference type="EMBL" id="MEWS01000051">
    <property type="protein sequence ID" value="OGC81102.1"/>
    <property type="molecule type" value="Genomic_DNA"/>
</dbReference>
<gene>
    <name evidence="1" type="ORF">A2788_01245</name>
</gene>
<sequence length="169" mass="18350">MKALLALMLGIPVLLGIPMALAAAGFSSIPELAYLVVAQGESIYNSPIGEGVRFNSELNNVYISMDFAEDVQGRVLETRLYFLGQASEQPARISVGAAWQPGTIHQTNTFIKPTNLANWPDGKYEVRTYVDDKLLKVAYYELAKDAPAVPKVPREDKAPVLNLGAGQAQ</sequence>
<organism evidence="1 2">
    <name type="scientific">Candidatus Abawacabacteria bacterium RIFCSPHIGHO2_01_FULL_46_8</name>
    <dbReference type="NCBI Taxonomy" id="1817815"/>
    <lineage>
        <taxon>Bacteria</taxon>
        <taxon>Candidatus Abawacaibacteriota</taxon>
    </lineage>
</organism>